<name>A0A368F2K3_ANCCA</name>
<feature type="domain" description="Mediator of RNA polymerase II transcription subunit 14 RM6" evidence="1">
    <location>
        <begin position="155"/>
        <end position="200"/>
    </location>
</feature>
<dbReference type="GO" id="GO:0006357">
    <property type="term" value="P:regulation of transcription by RNA polymerase II"/>
    <property type="evidence" value="ECO:0007669"/>
    <property type="project" value="InterPro"/>
</dbReference>
<keyword evidence="3" id="KW-1185">Reference proteome</keyword>
<dbReference type="PANTHER" id="PTHR12809:SF2">
    <property type="entry name" value="MEDIATOR OF RNA POLYMERASE II TRANSCRIPTION SUBUNIT 14"/>
    <property type="match status" value="1"/>
</dbReference>
<dbReference type="OrthoDB" id="5876177at2759"/>
<proteinExistence type="predicted"/>
<evidence type="ECO:0000313" key="2">
    <source>
        <dbReference type="EMBL" id="RCN25125.1"/>
    </source>
</evidence>
<dbReference type="EMBL" id="JOJR01013980">
    <property type="protein sequence ID" value="RCN25125.1"/>
    <property type="molecule type" value="Genomic_DNA"/>
</dbReference>
<organism evidence="2 3">
    <name type="scientific">Ancylostoma caninum</name>
    <name type="common">Dog hookworm</name>
    <dbReference type="NCBI Taxonomy" id="29170"/>
    <lineage>
        <taxon>Eukaryota</taxon>
        <taxon>Metazoa</taxon>
        <taxon>Ecdysozoa</taxon>
        <taxon>Nematoda</taxon>
        <taxon>Chromadorea</taxon>
        <taxon>Rhabditida</taxon>
        <taxon>Rhabditina</taxon>
        <taxon>Rhabditomorpha</taxon>
        <taxon>Strongyloidea</taxon>
        <taxon>Ancylostomatidae</taxon>
        <taxon>Ancylostomatinae</taxon>
        <taxon>Ancylostoma</taxon>
    </lineage>
</organism>
<accession>A0A368F2K3</accession>
<dbReference type="Proteomes" id="UP000252519">
    <property type="component" value="Unassembled WGS sequence"/>
</dbReference>
<comment type="caution">
    <text evidence="2">The sequence shown here is derived from an EMBL/GenBank/DDBJ whole genome shotgun (WGS) entry which is preliminary data.</text>
</comment>
<reference evidence="2 3" key="1">
    <citation type="submission" date="2014-10" db="EMBL/GenBank/DDBJ databases">
        <title>Draft genome of the hookworm Ancylostoma caninum.</title>
        <authorList>
            <person name="Mitreva M."/>
        </authorList>
    </citation>
    <scope>NUCLEOTIDE SEQUENCE [LARGE SCALE GENOMIC DNA]</scope>
    <source>
        <strain evidence="2 3">Baltimore</strain>
    </source>
</reference>
<evidence type="ECO:0000259" key="1">
    <source>
        <dbReference type="Pfam" id="PF22984"/>
    </source>
</evidence>
<sequence length="206" mass="23528">MVRQLTTAVAAVDDRISFMRVCEELDKKRIGYRSVEEEPHVGGLILHITDVSAVGDVRCAAFLRNMARCCLRLDSRARVIWPLECCMVNIPLVRDLSPYKKGRKTGVWVHEQTGISVGGPVDTIATSIIERLTRYSHIYETVNRFAKAYDVHYNKLCSVQAYTFHKLVIAYGRERDQQLIVSFRPRNTTNDRFNLNFGQVCSFLAV</sequence>
<dbReference type="GO" id="GO:0003712">
    <property type="term" value="F:transcription coregulator activity"/>
    <property type="evidence" value="ECO:0007669"/>
    <property type="project" value="InterPro"/>
</dbReference>
<protein>
    <recommendedName>
        <fullName evidence="1">Mediator of RNA polymerase II transcription subunit 14 RM6 domain-containing protein</fullName>
    </recommendedName>
</protein>
<dbReference type="AlphaFoldDB" id="A0A368F2K3"/>
<dbReference type="InterPro" id="IPR013947">
    <property type="entry name" value="Mediator_Med14"/>
</dbReference>
<dbReference type="Pfam" id="PF22984">
    <property type="entry name" value="RM6_Med14"/>
    <property type="match status" value="1"/>
</dbReference>
<evidence type="ECO:0000313" key="3">
    <source>
        <dbReference type="Proteomes" id="UP000252519"/>
    </source>
</evidence>
<dbReference type="STRING" id="29170.A0A368F2K3"/>
<dbReference type="InterPro" id="IPR055114">
    <property type="entry name" value="Med14_RM6"/>
</dbReference>
<gene>
    <name evidence="2" type="ORF">ANCCAN_29165</name>
</gene>
<dbReference type="PANTHER" id="PTHR12809">
    <property type="entry name" value="MEDIATOR COMPLEX SUBUNIT"/>
    <property type="match status" value="1"/>
</dbReference>
<dbReference type="GO" id="GO:0016592">
    <property type="term" value="C:mediator complex"/>
    <property type="evidence" value="ECO:0007669"/>
    <property type="project" value="InterPro"/>
</dbReference>
<dbReference type="GO" id="GO:0070847">
    <property type="term" value="C:core mediator complex"/>
    <property type="evidence" value="ECO:0007669"/>
    <property type="project" value="TreeGrafter"/>
</dbReference>